<reference evidence="1" key="1">
    <citation type="submission" date="2015-04" db="UniProtKB">
        <authorList>
            <consortium name="EnsemblPlants"/>
        </authorList>
    </citation>
    <scope>IDENTIFICATION</scope>
</reference>
<proteinExistence type="predicted"/>
<evidence type="ECO:0000313" key="1">
    <source>
        <dbReference type="EnsemblPlants" id="OPUNC10G01550.1"/>
    </source>
</evidence>
<dbReference type="HOGENOM" id="CLU_2889736_0_0_1"/>
<dbReference type="EnsemblPlants" id="OPUNC10G01550.1">
    <property type="protein sequence ID" value="OPUNC10G01550.1"/>
    <property type="gene ID" value="OPUNC10G01550"/>
</dbReference>
<dbReference type="AlphaFoldDB" id="A0A0E0M5D1"/>
<sequence>MAGRAVSERDHSYAMPPYHSYHQVPGWDSDSDSDHKMEPVLMLECMFCAKEKNDRTHNPASDG</sequence>
<keyword evidence="2" id="KW-1185">Reference proteome</keyword>
<organism evidence="1">
    <name type="scientific">Oryza punctata</name>
    <name type="common">Red rice</name>
    <dbReference type="NCBI Taxonomy" id="4537"/>
    <lineage>
        <taxon>Eukaryota</taxon>
        <taxon>Viridiplantae</taxon>
        <taxon>Streptophyta</taxon>
        <taxon>Embryophyta</taxon>
        <taxon>Tracheophyta</taxon>
        <taxon>Spermatophyta</taxon>
        <taxon>Magnoliopsida</taxon>
        <taxon>Liliopsida</taxon>
        <taxon>Poales</taxon>
        <taxon>Poaceae</taxon>
        <taxon>BOP clade</taxon>
        <taxon>Oryzoideae</taxon>
        <taxon>Oryzeae</taxon>
        <taxon>Oryzinae</taxon>
        <taxon>Oryza</taxon>
    </lineage>
</organism>
<accession>A0A0E0M5D1</accession>
<protein>
    <submittedName>
        <fullName evidence="1">Uncharacterized protein</fullName>
    </submittedName>
</protein>
<evidence type="ECO:0000313" key="2">
    <source>
        <dbReference type="Proteomes" id="UP000026962"/>
    </source>
</evidence>
<reference evidence="1" key="2">
    <citation type="submission" date="2018-05" db="EMBL/GenBank/DDBJ databases">
        <title>OpunRS2 (Oryza punctata Reference Sequence Version 2).</title>
        <authorList>
            <person name="Zhang J."/>
            <person name="Kudrna D."/>
            <person name="Lee S."/>
            <person name="Talag J."/>
            <person name="Welchert J."/>
            <person name="Wing R.A."/>
        </authorList>
    </citation>
    <scope>NUCLEOTIDE SEQUENCE [LARGE SCALE GENOMIC DNA]</scope>
</reference>
<name>A0A0E0M5D1_ORYPU</name>
<dbReference type="Gramene" id="OPUNC10G01550.1">
    <property type="protein sequence ID" value="OPUNC10G01550.1"/>
    <property type="gene ID" value="OPUNC10G01550"/>
</dbReference>
<dbReference type="Proteomes" id="UP000026962">
    <property type="component" value="Chromosome 10"/>
</dbReference>